<evidence type="ECO:0000256" key="1">
    <source>
        <dbReference type="ARBA" id="ARBA00022574"/>
    </source>
</evidence>
<comment type="caution">
    <text evidence="5">The sequence shown here is derived from an EMBL/GenBank/DDBJ whole genome shotgun (WGS) entry which is preliminary data.</text>
</comment>
<dbReference type="PROSITE" id="PS00678">
    <property type="entry name" value="WD_REPEATS_1"/>
    <property type="match status" value="1"/>
</dbReference>
<dbReference type="InterPro" id="IPR036322">
    <property type="entry name" value="WD40_repeat_dom_sf"/>
</dbReference>
<dbReference type="Proteomes" id="UP000593563">
    <property type="component" value="Unassembled WGS sequence"/>
</dbReference>
<sequence length="571" mass="63828">MDPARKDCDFQTLQEKRQFKGASQKPKHELGCYFNLNEFLGLVLDGNWEKVEMYIPYLTEIGDNELSRQIYTLMRLHKHCKNLKETLKQEPVEIQSAQTELVNSILSWHHSRYPVAAPRPKFLSLSPDHKCISGQHVSQIAPDMQDYGSASAAPQQRTTHTARRSLGAVTNMIPSNAPVRINYSNTGESASKVQRGRSEIPASVARTLDLSSTIASMDFNPVHSTKLLVGTVAGDIALWEVDSGKMTLRPPQLWDAESLSPELLSAFEEASISVCCVRWNEDGTLFGVAYSKHIIQLFSCPGSDEIVQHKEINAHIGSVNDLVFSSKLLFTCGSDRRIKVWDLAAKFQLVWVIEGCEAPVYSLCPVVRGDIRFLISHSLDGEMKVRRYDRHTACPRCLFRSWKCTTKSYTADSKRLFTSGTDEHGKPYIVEWRVRNGERKVKRAFQGLQGCSGQLHFDLNKNGILAAGYNHQIRFWDIDNGSLLGVSIADGNLPDVPLIKFNQDGNLLAVTTKNNSIKILASVDAMQVLQTTEVTQLPASEIAAKTSSKRSIQKIYNEISPQLFPAKRGCD</sequence>
<evidence type="ECO:0000313" key="6">
    <source>
        <dbReference type="Proteomes" id="UP000593563"/>
    </source>
</evidence>
<dbReference type="InterPro" id="IPR015943">
    <property type="entry name" value="WD40/YVTN_repeat-like_dom_sf"/>
</dbReference>
<evidence type="ECO:0000256" key="3">
    <source>
        <dbReference type="PROSITE-ProRule" id="PRU00221"/>
    </source>
</evidence>
<dbReference type="InterPro" id="IPR054080">
    <property type="entry name" value="TPR1-like_2nd"/>
</dbReference>
<keyword evidence="2" id="KW-0677">Repeat</keyword>
<proteinExistence type="predicted"/>
<protein>
    <recommendedName>
        <fullName evidence="4">TPR1-like CTLH-containing domain-containing protein</fullName>
    </recommendedName>
</protein>
<dbReference type="EMBL" id="WRXP01000316">
    <property type="protein sequence ID" value="KAF1002853.1"/>
    <property type="molecule type" value="Genomic_DNA"/>
</dbReference>
<feature type="domain" description="TPR1-like CTLH-containing" evidence="4">
    <location>
        <begin position="35"/>
        <end position="95"/>
    </location>
</feature>
<dbReference type="InterPro" id="IPR001680">
    <property type="entry name" value="WD40_rpt"/>
</dbReference>
<dbReference type="Pfam" id="PF21889">
    <property type="entry name" value="TPR1-like_2nd"/>
    <property type="match status" value="1"/>
</dbReference>
<dbReference type="GO" id="GO:0006355">
    <property type="term" value="P:regulation of DNA-templated transcription"/>
    <property type="evidence" value="ECO:0007669"/>
    <property type="project" value="InterPro"/>
</dbReference>
<evidence type="ECO:0000256" key="2">
    <source>
        <dbReference type="ARBA" id="ARBA00022737"/>
    </source>
</evidence>
<reference evidence="5" key="1">
    <citation type="submission" date="2020-01" db="EMBL/GenBank/DDBJ databases">
        <title>The Celery Genome Sequence Reveals Sequential Paleo-tetraploidization, Resistance Gene Elimination, Karyotype Evolution, and Functional Innovation in Apiales.</title>
        <authorList>
            <person name="Song X."/>
        </authorList>
    </citation>
    <scope>NUCLEOTIDE SEQUENCE</scope>
    <source>
        <tissue evidence="5">Leaf</tissue>
    </source>
</reference>
<dbReference type="InterPro" id="IPR027728">
    <property type="entry name" value="Topless_fam"/>
</dbReference>
<evidence type="ECO:0000313" key="5">
    <source>
        <dbReference type="EMBL" id="KAF1002853.1"/>
    </source>
</evidence>
<evidence type="ECO:0000259" key="4">
    <source>
        <dbReference type="Pfam" id="PF21889"/>
    </source>
</evidence>
<dbReference type="SMART" id="SM00320">
    <property type="entry name" value="WD40"/>
    <property type="match status" value="6"/>
</dbReference>
<feature type="repeat" description="WD" evidence="3">
    <location>
        <begin position="312"/>
        <end position="343"/>
    </location>
</feature>
<dbReference type="PANTHER" id="PTHR44083:SF30">
    <property type="entry name" value="TOPLESS-LIKE PROTEIN"/>
    <property type="match status" value="1"/>
</dbReference>
<gene>
    <name evidence="5" type="ORF">AG4045_008577</name>
</gene>
<name>A0A6L5BBY9_APIGR</name>
<dbReference type="Gene3D" id="2.130.10.10">
    <property type="entry name" value="YVTN repeat-like/Quinoprotein amine dehydrogenase"/>
    <property type="match status" value="2"/>
</dbReference>
<dbReference type="PROSITE" id="PS50294">
    <property type="entry name" value="WD_REPEATS_REGION"/>
    <property type="match status" value="1"/>
</dbReference>
<dbReference type="Pfam" id="PF00400">
    <property type="entry name" value="WD40"/>
    <property type="match status" value="1"/>
</dbReference>
<keyword evidence="6" id="KW-1185">Reference proteome</keyword>
<dbReference type="InterPro" id="IPR019775">
    <property type="entry name" value="WD40_repeat_CS"/>
</dbReference>
<dbReference type="AlphaFoldDB" id="A0A6L5BBY9"/>
<organism evidence="5 6">
    <name type="scientific">Apium graveolens</name>
    <name type="common">Celery</name>
    <dbReference type="NCBI Taxonomy" id="4045"/>
    <lineage>
        <taxon>Eukaryota</taxon>
        <taxon>Viridiplantae</taxon>
        <taxon>Streptophyta</taxon>
        <taxon>Embryophyta</taxon>
        <taxon>Tracheophyta</taxon>
        <taxon>Spermatophyta</taxon>
        <taxon>Magnoliopsida</taxon>
        <taxon>eudicotyledons</taxon>
        <taxon>Gunneridae</taxon>
        <taxon>Pentapetalae</taxon>
        <taxon>asterids</taxon>
        <taxon>campanulids</taxon>
        <taxon>Apiales</taxon>
        <taxon>Apiaceae</taxon>
        <taxon>Apioideae</taxon>
        <taxon>apioid superclade</taxon>
        <taxon>Apieae</taxon>
        <taxon>Apium</taxon>
    </lineage>
</organism>
<keyword evidence="1 3" id="KW-0853">WD repeat</keyword>
<accession>A0A6L5BBY9</accession>
<dbReference type="PANTHER" id="PTHR44083">
    <property type="entry name" value="TOPLESS-RELATED PROTEIN 1-RELATED"/>
    <property type="match status" value="1"/>
</dbReference>
<dbReference type="SUPFAM" id="SSF50978">
    <property type="entry name" value="WD40 repeat-like"/>
    <property type="match status" value="1"/>
</dbReference>
<dbReference type="PROSITE" id="PS50082">
    <property type="entry name" value="WD_REPEATS_2"/>
    <property type="match status" value="1"/>
</dbReference>